<dbReference type="Gene3D" id="4.10.320.10">
    <property type="entry name" value="E3-binding domain"/>
    <property type="match status" value="1"/>
</dbReference>
<evidence type="ECO:0000313" key="4">
    <source>
        <dbReference type="EMBL" id="AUG29363.1"/>
    </source>
</evidence>
<feature type="domain" description="Lsr2 dimerization" evidence="2">
    <location>
        <begin position="1"/>
        <end position="63"/>
    </location>
</feature>
<proteinExistence type="predicted"/>
<dbReference type="InterPro" id="IPR042261">
    <property type="entry name" value="Lsr2-like_dimerization"/>
</dbReference>
<dbReference type="InterPro" id="IPR024412">
    <property type="entry name" value="Lsr2_dim_dom"/>
</dbReference>
<dbReference type="Gene3D" id="3.30.60.230">
    <property type="entry name" value="Lsr2, dimerization domain"/>
    <property type="match status" value="1"/>
</dbReference>
<dbReference type="Proteomes" id="UP000233276">
    <property type="component" value="Chromosome"/>
</dbReference>
<dbReference type="GO" id="GO:0003677">
    <property type="term" value="F:DNA binding"/>
    <property type="evidence" value="ECO:0007669"/>
    <property type="project" value="UniProtKB-KW"/>
</dbReference>
<evidence type="ECO:0008006" key="6">
    <source>
        <dbReference type="Google" id="ProtNLM"/>
    </source>
</evidence>
<evidence type="ECO:0000256" key="1">
    <source>
        <dbReference type="ARBA" id="ARBA00023125"/>
    </source>
</evidence>
<accession>A0A2K9DXJ8</accession>
<protein>
    <recommendedName>
        <fullName evidence="6">Lsr2 family protein</fullName>
    </recommendedName>
</protein>
<sequence length="115" mass="12778">MARREIKTYIVVDDLTGEEIPEEDSVSIQFSYGGQAYEIDLSRQNATKLDDFLAPYIDKARRVRSFGAAPARRAAPAAHTRDLEAVRAWARSNGHTVSTRGRVAKSLLEAYDAAH</sequence>
<feature type="domain" description="Lsr2 DNA-binding" evidence="3">
    <location>
        <begin position="81"/>
        <end position="114"/>
    </location>
</feature>
<dbReference type="EMBL" id="CP025299">
    <property type="protein sequence ID" value="AUG29363.1"/>
    <property type="molecule type" value="Genomic_DNA"/>
</dbReference>
<keyword evidence="1" id="KW-0238">DNA-binding</keyword>
<dbReference type="GO" id="GO:0016746">
    <property type="term" value="F:acyltransferase activity"/>
    <property type="evidence" value="ECO:0007669"/>
    <property type="project" value="InterPro"/>
</dbReference>
<reference evidence="4 5" key="1">
    <citation type="submission" date="2017-12" db="EMBL/GenBank/DDBJ databases">
        <title>Isolation and characterization of estrogens degradatiion strain Microbacterium hominis SJTG1.</title>
        <authorList>
            <person name="Xiong W."/>
            <person name="Yin C."/>
            <person name="Zheng D."/>
            <person name="Liang R."/>
        </authorList>
    </citation>
    <scope>NUCLEOTIDE SEQUENCE [LARGE SCALE GENOMIC DNA]</scope>
    <source>
        <strain evidence="4 5">SJTG1</strain>
    </source>
</reference>
<evidence type="ECO:0000259" key="2">
    <source>
        <dbReference type="Pfam" id="PF11774"/>
    </source>
</evidence>
<dbReference type="Pfam" id="PF11774">
    <property type="entry name" value="Lsr2"/>
    <property type="match status" value="1"/>
</dbReference>
<name>A0A2K9DXJ8_9MICO</name>
<dbReference type="InterPro" id="IPR036625">
    <property type="entry name" value="E3-bd_dom_sf"/>
</dbReference>
<dbReference type="Pfam" id="PF23359">
    <property type="entry name" value="Lsr2_DNA-bd"/>
    <property type="match status" value="1"/>
</dbReference>
<organism evidence="4 5">
    <name type="scientific">Microbacterium hominis</name>
    <dbReference type="NCBI Taxonomy" id="162426"/>
    <lineage>
        <taxon>Bacteria</taxon>
        <taxon>Bacillati</taxon>
        <taxon>Actinomycetota</taxon>
        <taxon>Actinomycetes</taxon>
        <taxon>Micrococcales</taxon>
        <taxon>Microbacteriaceae</taxon>
        <taxon>Microbacterium</taxon>
    </lineage>
</organism>
<dbReference type="InterPro" id="IPR055370">
    <property type="entry name" value="Lsr2_DNA-bd"/>
</dbReference>
<dbReference type="AlphaFoldDB" id="A0A2K9DXJ8"/>
<dbReference type="RefSeq" id="WP_101306104.1">
    <property type="nucleotide sequence ID" value="NZ_CP025299.1"/>
</dbReference>
<evidence type="ECO:0000313" key="5">
    <source>
        <dbReference type="Proteomes" id="UP000233276"/>
    </source>
</evidence>
<evidence type="ECO:0000259" key="3">
    <source>
        <dbReference type="Pfam" id="PF23359"/>
    </source>
</evidence>
<gene>
    <name evidence="4" type="ORF">CXR34_07755</name>
</gene>
<dbReference type="KEGG" id="mhos:CXR34_07755"/>